<reference evidence="2 3" key="1">
    <citation type="submission" date="2018-06" db="EMBL/GenBank/DDBJ databases">
        <title>A transcriptomic atlas of mushroom development highlights an independent origin of complex multicellularity.</title>
        <authorList>
            <consortium name="DOE Joint Genome Institute"/>
            <person name="Krizsan K."/>
            <person name="Almasi E."/>
            <person name="Merenyi Z."/>
            <person name="Sahu N."/>
            <person name="Viragh M."/>
            <person name="Koszo T."/>
            <person name="Mondo S."/>
            <person name="Kiss B."/>
            <person name="Balint B."/>
            <person name="Kues U."/>
            <person name="Barry K."/>
            <person name="Hegedus J.C."/>
            <person name="Henrissat B."/>
            <person name="Johnson J."/>
            <person name="Lipzen A."/>
            <person name="Ohm R."/>
            <person name="Nagy I."/>
            <person name="Pangilinan J."/>
            <person name="Yan J."/>
            <person name="Xiong Y."/>
            <person name="Grigoriev I.V."/>
            <person name="Hibbett D.S."/>
            <person name="Nagy L.G."/>
        </authorList>
    </citation>
    <scope>NUCLEOTIDE SEQUENCE [LARGE SCALE GENOMIC DNA]</scope>
    <source>
        <strain evidence="2 3">SZMC22713</strain>
    </source>
</reference>
<evidence type="ECO:0000313" key="2">
    <source>
        <dbReference type="EMBL" id="TDL18875.1"/>
    </source>
</evidence>
<sequence>MIAKWELSGCGVNTKMAIIFFGRTDLFHTLLTQSYSIAVTLRLSISMRAAGYGEDKGRELHQRSATADSQPAPLLDYGNARELANSVVGRSQPDSSQNPDMTRFLARGIPLNNIADLVHPRRVRPACCSRLCRVQLKIIDMTANSECPAYCGSAGEIHEQS</sequence>
<feature type="region of interest" description="Disordered" evidence="1">
    <location>
        <begin position="56"/>
        <end position="75"/>
    </location>
</feature>
<dbReference type="EMBL" id="ML170202">
    <property type="protein sequence ID" value="TDL18875.1"/>
    <property type="molecule type" value="Genomic_DNA"/>
</dbReference>
<dbReference type="VEuPathDB" id="FungiDB:BD410DRAFT_830615"/>
<protein>
    <submittedName>
        <fullName evidence="2">Uncharacterized protein</fullName>
    </submittedName>
</protein>
<gene>
    <name evidence="2" type="ORF">BD410DRAFT_830615</name>
</gene>
<name>A0A4Y7PUS6_9AGAM</name>
<accession>A0A4Y7PUS6</accession>
<dbReference type="AlphaFoldDB" id="A0A4Y7PUS6"/>
<evidence type="ECO:0000313" key="3">
    <source>
        <dbReference type="Proteomes" id="UP000294933"/>
    </source>
</evidence>
<evidence type="ECO:0000256" key="1">
    <source>
        <dbReference type="SAM" id="MobiDB-lite"/>
    </source>
</evidence>
<dbReference type="Proteomes" id="UP000294933">
    <property type="component" value="Unassembled WGS sequence"/>
</dbReference>
<organism evidence="2 3">
    <name type="scientific">Rickenella mellea</name>
    <dbReference type="NCBI Taxonomy" id="50990"/>
    <lineage>
        <taxon>Eukaryota</taxon>
        <taxon>Fungi</taxon>
        <taxon>Dikarya</taxon>
        <taxon>Basidiomycota</taxon>
        <taxon>Agaricomycotina</taxon>
        <taxon>Agaricomycetes</taxon>
        <taxon>Hymenochaetales</taxon>
        <taxon>Rickenellaceae</taxon>
        <taxon>Rickenella</taxon>
    </lineage>
</organism>
<proteinExistence type="predicted"/>
<keyword evidence="3" id="KW-1185">Reference proteome</keyword>